<accession>A0A927HAA6</accession>
<dbReference type="GO" id="GO:0050660">
    <property type="term" value="F:flavin adenine dinucleotide binding"/>
    <property type="evidence" value="ECO:0007669"/>
    <property type="project" value="InterPro"/>
</dbReference>
<gene>
    <name evidence="10" type="ORF">IEO70_03130</name>
</gene>
<comment type="cofactor">
    <cofactor evidence="1 6">
        <name>FAD</name>
        <dbReference type="ChEBI" id="CHEBI:57692"/>
    </cofactor>
</comment>
<dbReference type="GO" id="GO:0016627">
    <property type="term" value="F:oxidoreductase activity, acting on the CH-CH group of donors"/>
    <property type="evidence" value="ECO:0007669"/>
    <property type="project" value="InterPro"/>
</dbReference>
<feature type="domain" description="Acyl-CoA dehydrogenase/oxidase N-terminal" evidence="9">
    <location>
        <begin position="6"/>
        <end position="119"/>
    </location>
</feature>
<dbReference type="GO" id="GO:0005886">
    <property type="term" value="C:plasma membrane"/>
    <property type="evidence" value="ECO:0007669"/>
    <property type="project" value="TreeGrafter"/>
</dbReference>
<comment type="caution">
    <text evidence="10">The sequence shown here is derived from an EMBL/GenBank/DDBJ whole genome shotgun (WGS) entry which is preliminary data.</text>
</comment>
<dbReference type="InterPro" id="IPR009075">
    <property type="entry name" value="AcylCo_DH/oxidase_C"/>
</dbReference>
<keyword evidence="5 6" id="KW-0560">Oxidoreductase</keyword>
<keyword evidence="3 6" id="KW-0285">Flavoprotein</keyword>
<dbReference type="InterPro" id="IPR006091">
    <property type="entry name" value="Acyl-CoA_Oxase/DH_mid-dom"/>
</dbReference>
<protein>
    <submittedName>
        <fullName evidence="10">Acyl-CoA dehydrogenase family protein</fullName>
    </submittedName>
</protein>
<dbReference type="FunFam" id="2.40.110.10:FF:000002">
    <property type="entry name" value="Acyl-CoA dehydrogenase fadE12"/>
    <property type="match status" value="1"/>
</dbReference>
<evidence type="ECO:0000256" key="3">
    <source>
        <dbReference type="ARBA" id="ARBA00022630"/>
    </source>
</evidence>
<evidence type="ECO:0000256" key="4">
    <source>
        <dbReference type="ARBA" id="ARBA00022827"/>
    </source>
</evidence>
<dbReference type="Pfam" id="PF00441">
    <property type="entry name" value="Acyl-CoA_dh_1"/>
    <property type="match status" value="1"/>
</dbReference>
<keyword evidence="4 6" id="KW-0274">FAD</keyword>
<evidence type="ECO:0000256" key="2">
    <source>
        <dbReference type="ARBA" id="ARBA00009347"/>
    </source>
</evidence>
<dbReference type="AlphaFoldDB" id="A0A927HAA6"/>
<dbReference type="InterPro" id="IPR037069">
    <property type="entry name" value="AcylCoA_DH/ox_N_sf"/>
</dbReference>
<dbReference type="SUPFAM" id="SSF47203">
    <property type="entry name" value="Acyl-CoA dehydrogenase C-terminal domain-like"/>
    <property type="match status" value="1"/>
</dbReference>
<evidence type="ECO:0000256" key="6">
    <source>
        <dbReference type="RuleBase" id="RU362125"/>
    </source>
</evidence>
<feature type="domain" description="Acyl-CoA oxidase/dehydrogenase middle" evidence="8">
    <location>
        <begin position="123"/>
        <end position="207"/>
    </location>
</feature>
<dbReference type="Pfam" id="PF02770">
    <property type="entry name" value="Acyl-CoA_dh_M"/>
    <property type="match status" value="1"/>
</dbReference>
<dbReference type="Gene3D" id="2.40.110.10">
    <property type="entry name" value="Butyryl-CoA Dehydrogenase, subunit A, domain 2"/>
    <property type="match status" value="1"/>
</dbReference>
<evidence type="ECO:0000259" key="8">
    <source>
        <dbReference type="Pfam" id="PF02770"/>
    </source>
</evidence>
<dbReference type="RefSeq" id="WP_190996890.1">
    <property type="nucleotide sequence ID" value="NZ_JACXSI010000005.1"/>
</dbReference>
<dbReference type="PANTHER" id="PTHR43292:SF3">
    <property type="entry name" value="ACYL-COA DEHYDROGENASE FADE29"/>
    <property type="match status" value="1"/>
</dbReference>
<organism evidence="10 11">
    <name type="scientific">Peribacillus faecalis</name>
    <dbReference type="NCBI Taxonomy" id="2772559"/>
    <lineage>
        <taxon>Bacteria</taxon>
        <taxon>Bacillati</taxon>
        <taxon>Bacillota</taxon>
        <taxon>Bacilli</taxon>
        <taxon>Bacillales</taxon>
        <taxon>Bacillaceae</taxon>
        <taxon>Peribacillus</taxon>
    </lineage>
</organism>
<evidence type="ECO:0000313" key="11">
    <source>
        <dbReference type="Proteomes" id="UP000602076"/>
    </source>
</evidence>
<dbReference type="SUPFAM" id="SSF56645">
    <property type="entry name" value="Acyl-CoA dehydrogenase NM domain-like"/>
    <property type="match status" value="1"/>
</dbReference>
<keyword evidence="11" id="KW-1185">Reference proteome</keyword>
<name>A0A927HAA6_9BACI</name>
<dbReference type="InterPro" id="IPR052161">
    <property type="entry name" value="Mycobact_Acyl-CoA_DH"/>
</dbReference>
<evidence type="ECO:0000259" key="9">
    <source>
        <dbReference type="Pfam" id="PF02771"/>
    </source>
</evidence>
<dbReference type="InterPro" id="IPR009100">
    <property type="entry name" value="AcylCoA_DH/oxidase_NM_dom_sf"/>
</dbReference>
<reference evidence="10" key="1">
    <citation type="submission" date="2020-09" db="EMBL/GenBank/DDBJ databases">
        <title>Bacillus faecalis sp. nov., a moderately halophilic bacterium isolated from cow faeces.</title>
        <authorList>
            <person name="Jiang L."/>
            <person name="Lee J."/>
        </authorList>
    </citation>
    <scope>NUCLEOTIDE SEQUENCE</scope>
    <source>
        <strain evidence="10">AGMB 02131</strain>
    </source>
</reference>
<evidence type="ECO:0000313" key="10">
    <source>
        <dbReference type="EMBL" id="MBD3107347.1"/>
    </source>
</evidence>
<dbReference type="Pfam" id="PF02771">
    <property type="entry name" value="Acyl-CoA_dh_N"/>
    <property type="match status" value="1"/>
</dbReference>
<evidence type="ECO:0000256" key="1">
    <source>
        <dbReference type="ARBA" id="ARBA00001974"/>
    </source>
</evidence>
<feature type="domain" description="Acyl-CoA dehydrogenase/oxidase C-terminal" evidence="7">
    <location>
        <begin position="227"/>
        <end position="381"/>
    </location>
</feature>
<dbReference type="Gene3D" id="1.20.140.10">
    <property type="entry name" value="Butyryl-CoA Dehydrogenase, subunit A, domain 3"/>
    <property type="match status" value="1"/>
</dbReference>
<proteinExistence type="inferred from homology"/>
<dbReference type="InterPro" id="IPR046373">
    <property type="entry name" value="Acyl-CoA_Oxase/DH_mid-dom_sf"/>
</dbReference>
<evidence type="ECO:0000256" key="5">
    <source>
        <dbReference type="ARBA" id="ARBA00023002"/>
    </source>
</evidence>
<evidence type="ECO:0000259" key="7">
    <source>
        <dbReference type="Pfam" id="PF00441"/>
    </source>
</evidence>
<dbReference type="EMBL" id="JACXSI010000005">
    <property type="protein sequence ID" value="MBD3107347.1"/>
    <property type="molecule type" value="Genomic_DNA"/>
</dbReference>
<dbReference type="InterPro" id="IPR036250">
    <property type="entry name" value="AcylCo_DH-like_C"/>
</dbReference>
<dbReference type="Proteomes" id="UP000602076">
    <property type="component" value="Unassembled WGS sequence"/>
</dbReference>
<dbReference type="InterPro" id="IPR013786">
    <property type="entry name" value="AcylCoA_DH/ox_N"/>
</dbReference>
<sequence>MRFELTKEQQQLKQEIRTYLETHITPELLEELKHTPDGGPIWREYIKQMGRDGWLGIGWPKEYGGQGRTPLEQYIFLEEVDRSGVNIPFITLETVGPTLMKLGTEKQKEYFLPRILKGEVEIAVGYSEPQAGTDLAALETRAEKDGDDYIINGQKVFTTMAHVSDYIWLAARTDPNVPKHKGISIFLVPTNAPGFSVTPMNLMGERSNVSYYDNVRVSKDALVGEENMGWQYITTQLSLERLMLSTYSKMKRTVEETIEWAKETVVDGKTVFEQDWVQEKLSELIVKITVLKHLNYRAAWGHSNEKAGHYRPSMNKVYAAELHQEVYDTCMQIMGMYGQLSSDSKWAPIKGRAESHAKKHVVFLFGGGASEVMRDLVARFALELPKT</sequence>
<comment type="similarity">
    <text evidence="2 6">Belongs to the acyl-CoA dehydrogenase family.</text>
</comment>
<dbReference type="Gene3D" id="1.10.540.10">
    <property type="entry name" value="Acyl-CoA dehydrogenase/oxidase, N-terminal domain"/>
    <property type="match status" value="1"/>
</dbReference>
<dbReference type="PANTHER" id="PTHR43292">
    <property type="entry name" value="ACYL-COA DEHYDROGENASE"/>
    <property type="match status" value="1"/>
</dbReference>